<dbReference type="SUPFAM" id="SSF56935">
    <property type="entry name" value="Porins"/>
    <property type="match status" value="1"/>
</dbReference>
<dbReference type="InterPro" id="IPR023996">
    <property type="entry name" value="TonB-dep_OMP_SusC/RagA"/>
</dbReference>
<dbReference type="InterPro" id="IPR023997">
    <property type="entry name" value="TonB-dep_OMP_SusC/RagA_CS"/>
</dbReference>
<keyword evidence="2 8" id="KW-0813">Transport</keyword>
<dbReference type="Gene3D" id="2.60.40.1120">
    <property type="entry name" value="Carboxypeptidase-like, regulatory domain"/>
    <property type="match status" value="1"/>
</dbReference>
<feature type="domain" description="TonB-dependent receptor plug" evidence="11">
    <location>
        <begin position="173"/>
        <end position="296"/>
    </location>
</feature>
<dbReference type="Pfam" id="PF13715">
    <property type="entry name" value="CarbopepD_reg_2"/>
    <property type="match status" value="1"/>
</dbReference>
<comment type="similarity">
    <text evidence="8 9">Belongs to the TonB-dependent receptor family.</text>
</comment>
<keyword evidence="5 9" id="KW-0798">TonB box</keyword>
<organism evidence="12 13">
    <name type="scientific">Flavivirga aquimarina</name>
    <dbReference type="NCBI Taxonomy" id="2027862"/>
    <lineage>
        <taxon>Bacteria</taxon>
        <taxon>Pseudomonadati</taxon>
        <taxon>Bacteroidota</taxon>
        <taxon>Flavobacteriia</taxon>
        <taxon>Flavobacteriales</taxon>
        <taxon>Flavobacteriaceae</taxon>
        <taxon>Flavivirga</taxon>
    </lineage>
</organism>
<evidence type="ECO:0000259" key="10">
    <source>
        <dbReference type="Pfam" id="PF00593"/>
    </source>
</evidence>
<keyword evidence="3 8" id="KW-1134">Transmembrane beta strand</keyword>
<gene>
    <name evidence="12" type="ORF">Q4Q35_11405</name>
</gene>
<name>A0ABT8WBC3_9FLAO</name>
<dbReference type="InterPro" id="IPR036942">
    <property type="entry name" value="Beta-barrel_TonB_sf"/>
</dbReference>
<evidence type="ECO:0000256" key="9">
    <source>
        <dbReference type="RuleBase" id="RU003357"/>
    </source>
</evidence>
<feature type="domain" description="TonB-dependent receptor-like beta-barrel" evidence="10">
    <location>
        <begin position="504"/>
        <end position="1028"/>
    </location>
</feature>
<dbReference type="SUPFAM" id="SSF49464">
    <property type="entry name" value="Carboxypeptidase regulatory domain-like"/>
    <property type="match status" value="1"/>
</dbReference>
<dbReference type="Pfam" id="PF07715">
    <property type="entry name" value="Plug"/>
    <property type="match status" value="1"/>
</dbReference>
<evidence type="ECO:0000256" key="5">
    <source>
        <dbReference type="ARBA" id="ARBA00023077"/>
    </source>
</evidence>
<accession>A0ABT8WBC3</accession>
<evidence type="ECO:0000256" key="8">
    <source>
        <dbReference type="PROSITE-ProRule" id="PRU01360"/>
    </source>
</evidence>
<dbReference type="InterPro" id="IPR012910">
    <property type="entry name" value="Plug_dom"/>
</dbReference>
<dbReference type="Pfam" id="PF00593">
    <property type="entry name" value="TonB_dep_Rec_b-barrel"/>
    <property type="match status" value="1"/>
</dbReference>
<protein>
    <submittedName>
        <fullName evidence="12">SusC/RagA family TonB-linked outer membrane protein</fullName>
    </submittedName>
</protein>
<reference evidence="12" key="1">
    <citation type="submission" date="2023-07" db="EMBL/GenBank/DDBJ databases">
        <title>Two novel species in the genus Flavivirga.</title>
        <authorList>
            <person name="Kwon K."/>
        </authorList>
    </citation>
    <scope>NUCLEOTIDE SEQUENCE</scope>
    <source>
        <strain evidence="12">KCTC 52353</strain>
    </source>
</reference>
<evidence type="ECO:0000256" key="4">
    <source>
        <dbReference type="ARBA" id="ARBA00022692"/>
    </source>
</evidence>
<comment type="caution">
    <text evidence="12">The sequence shown here is derived from an EMBL/GenBank/DDBJ whole genome shotgun (WGS) entry which is preliminary data.</text>
</comment>
<evidence type="ECO:0000256" key="7">
    <source>
        <dbReference type="ARBA" id="ARBA00023237"/>
    </source>
</evidence>
<evidence type="ECO:0000256" key="1">
    <source>
        <dbReference type="ARBA" id="ARBA00004571"/>
    </source>
</evidence>
<keyword evidence="13" id="KW-1185">Reference proteome</keyword>
<evidence type="ECO:0000256" key="6">
    <source>
        <dbReference type="ARBA" id="ARBA00023136"/>
    </source>
</evidence>
<evidence type="ECO:0000256" key="2">
    <source>
        <dbReference type="ARBA" id="ARBA00022448"/>
    </source>
</evidence>
<dbReference type="Proteomes" id="UP001176883">
    <property type="component" value="Unassembled WGS sequence"/>
</dbReference>
<dbReference type="NCBIfam" id="TIGR04057">
    <property type="entry name" value="SusC_RagA_signa"/>
    <property type="match status" value="1"/>
</dbReference>
<comment type="subcellular location">
    <subcellularLocation>
        <location evidence="1 8">Cell outer membrane</location>
        <topology evidence="1 8">Multi-pass membrane protein</topology>
    </subcellularLocation>
</comment>
<keyword evidence="4 8" id="KW-0812">Transmembrane</keyword>
<keyword evidence="7 8" id="KW-0998">Cell outer membrane</keyword>
<dbReference type="InterPro" id="IPR008969">
    <property type="entry name" value="CarboxyPept-like_regulatory"/>
</dbReference>
<proteinExistence type="inferred from homology"/>
<evidence type="ECO:0000313" key="13">
    <source>
        <dbReference type="Proteomes" id="UP001176883"/>
    </source>
</evidence>
<dbReference type="NCBIfam" id="TIGR04056">
    <property type="entry name" value="OMP_RagA_SusC"/>
    <property type="match status" value="1"/>
</dbReference>
<sequence>MKVTVDKVFDIIDAQTDYSFFHEGNLFKGLPEVVLKKGTIRIKKLLRKSIPVEDFDITINENNRIIVKRKTSGNKFQDQEQILVGVVSNEEGQVIPDVAVLKKGTNKGTTTNINGRYTIIGTHPETVLEFSSLGYETQEIVVGNQSSINVTLEEDIDILDAVEIVGHYYKRSKRENPGSVYKIDAKTIERQPVSNPLAAINGYIPGVNIVQNTGLPGSGFKIEIRGKNFINAGTDPLFIIDGVRYGSESLSSPDVNPVLLDGGPLGLVNYFDIESIEVLKDADATAIYGSLGANGVILITTKKGKAGKTQIKVNVTTGFAKVSRFIELLNTEQYLDMRLEGLTNDGFTLETTPLSIQGIMPDLFEWDQNRYTDWQKVLIGGTANRNTGQLSFSGGNKQTQFMLSGNYQNETTVFPGNSKYEKASVQSNINHQSSDERFQVNILTNYVVEDNRLPLGGLTDEAYNLAPNAPALHDVYGELNWDGWVPAFMDNPLGLLEGEYRAKSKNLLLSTVISYRPIPALEFRTNLGYTDYQREEYKATLHTRFNPVFEFTSITRSSIFINKASRHSWNVEPQIEWEKDWGKANLNFLVGTTFQRRVTNQFRISGEGFQNNSQILDVFAANKTSDGLDRESKYNYHAIFGRLNFNWAGKYIVNLTGRRDGSSRFGPGKQFGDFGAVGAAWLFSEETFLEDHKLLSYGKLRSSYGITGSDNIGNYGFYNTYETPKNVSYDGSILLPDKLRNPTLGWEETKKFEVGLELGFLKDRVLFTMAWYRNRSSSQLLDVPLPGTAGFNFVNANFDATVENTGLEIDFRSVNIRNPHFKWTTVFNISMPKNKLIKFDGLEYSSFANQYVLGQPLNIQKLYYMTGVDPVTGVYQFEDYNNNGVIDPSPLSEDRQWIENTAPKLHGGINNIFNYKRLSLELFFQFKKQRGTDVFYNPNHPGSFFNQHALVFNRWQKEGDQVSVQRYTIGNSAQGAEAITAYSNYRSSNAWYTDTSFIRLRNVSLSYAIPKVGISGLDASIYVQGQNLFTITKSLKADPEHSGDTITLPVLRYFTFGLELSF</sequence>
<dbReference type="InterPro" id="IPR039426">
    <property type="entry name" value="TonB-dep_rcpt-like"/>
</dbReference>
<dbReference type="PROSITE" id="PS52016">
    <property type="entry name" value="TONB_DEPENDENT_REC_3"/>
    <property type="match status" value="1"/>
</dbReference>
<evidence type="ECO:0000259" key="11">
    <source>
        <dbReference type="Pfam" id="PF07715"/>
    </source>
</evidence>
<evidence type="ECO:0000313" key="12">
    <source>
        <dbReference type="EMBL" id="MDO5970411.1"/>
    </source>
</evidence>
<dbReference type="Gene3D" id="2.40.170.20">
    <property type="entry name" value="TonB-dependent receptor, beta-barrel domain"/>
    <property type="match status" value="1"/>
</dbReference>
<keyword evidence="6 8" id="KW-0472">Membrane</keyword>
<dbReference type="Gene3D" id="2.170.130.10">
    <property type="entry name" value="TonB-dependent receptor, plug domain"/>
    <property type="match status" value="1"/>
</dbReference>
<evidence type="ECO:0000256" key="3">
    <source>
        <dbReference type="ARBA" id="ARBA00022452"/>
    </source>
</evidence>
<dbReference type="RefSeq" id="WP_303278101.1">
    <property type="nucleotide sequence ID" value="NZ_JAUOEK010000120.1"/>
</dbReference>
<dbReference type="EMBL" id="JAUOEK010000120">
    <property type="protein sequence ID" value="MDO5970411.1"/>
    <property type="molecule type" value="Genomic_DNA"/>
</dbReference>
<dbReference type="InterPro" id="IPR000531">
    <property type="entry name" value="Beta-barrel_TonB"/>
</dbReference>
<dbReference type="InterPro" id="IPR037066">
    <property type="entry name" value="Plug_dom_sf"/>
</dbReference>